<dbReference type="FunFam" id="3.40.50.300:FF:001100">
    <property type="entry name" value="intraflagellar transport protein 22 homolog"/>
    <property type="match status" value="1"/>
</dbReference>
<dbReference type="GO" id="GO:0005525">
    <property type="term" value="F:GTP binding"/>
    <property type="evidence" value="ECO:0007669"/>
    <property type="project" value="UniProtKB-KW"/>
</dbReference>
<proteinExistence type="inferred from homology"/>
<accession>A0A2G8KNF4</accession>
<dbReference type="InterPro" id="IPR027417">
    <property type="entry name" value="P-loop_NTPase"/>
</dbReference>
<evidence type="ECO:0000256" key="4">
    <source>
        <dbReference type="ARBA" id="ARBA00040799"/>
    </source>
</evidence>
<dbReference type="STRING" id="307972.A0A2G8KNF4"/>
<keyword evidence="6" id="KW-0282">Flagellum</keyword>
<dbReference type="AlphaFoldDB" id="A0A2G8KNF4"/>
<organism evidence="6 7">
    <name type="scientific">Stichopus japonicus</name>
    <name type="common">Sea cucumber</name>
    <dbReference type="NCBI Taxonomy" id="307972"/>
    <lineage>
        <taxon>Eukaryota</taxon>
        <taxon>Metazoa</taxon>
        <taxon>Echinodermata</taxon>
        <taxon>Eleutherozoa</taxon>
        <taxon>Echinozoa</taxon>
        <taxon>Holothuroidea</taxon>
        <taxon>Aspidochirotacea</taxon>
        <taxon>Aspidochirotida</taxon>
        <taxon>Stichopodidae</taxon>
        <taxon>Apostichopus</taxon>
    </lineage>
</organism>
<dbReference type="SUPFAM" id="SSF52540">
    <property type="entry name" value="P-loop containing nucleoside triphosphate hydrolases"/>
    <property type="match status" value="1"/>
</dbReference>
<evidence type="ECO:0000256" key="1">
    <source>
        <dbReference type="ARBA" id="ARBA00006270"/>
    </source>
</evidence>
<dbReference type="Proteomes" id="UP000230750">
    <property type="component" value="Unassembled WGS sequence"/>
</dbReference>
<sequence>MLKAKILVIGPCDSGKSVLSNFLAEASDISGGTYHPTQGARILEFESNGSWTGNRTSTAEVEMWDCSGDTKFDECWPSLAKDAHGIILVYNPDQLNHERELETWYNHFVYNQGIKDSQCLIFGYFKPGAAARRVNIPNPLAKVRHVECNLDNDPDGTRRDFKAFLMKVFSNISHRQNEEELSIIQ</sequence>
<name>A0A2G8KNF4_STIJA</name>
<dbReference type="Gene3D" id="3.40.50.300">
    <property type="entry name" value="P-loop containing nucleotide triphosphate hydrolases"/>
    <property type="match status" value="1"/>
</dbReference>
<dbReference type="GO" id="GO:0005929">
    <property type="term" value="C:cilium"/>
    <property type="evidence" value="ECO:0007669"/>
    <property type="project" value="UniProtKB-ARBA"/>
</dbReference>
<keyword evidence="2" id="KW-0547">Nucleotide-binding</keyword>
<evidence type="ECO:0000256" key="5">
    <source>
        <dbReference type="ARBA" id="ARBA00041562"/>
    </source>
</evidence>
<dbReference type="CDD" id="cd00882">
    <property type="entry name" value="Ras_like_GTPase"/>
    <property type="match status" value="1"/>
</dbReference>
<evidence type="ECO:0000256" key="3">
    <source>
        <dbReference type="ARBA" id="ARBA00023134"/>
    </source>
</evidence>
<keyword evidence="6" id="KW-0969">Cilium</keyword>
<dbReference type="GO" id="GO:0030990">
    <property type="term" value="C:intraciliary transport particle"/>
    <property type="evidence" value="ECO:0007669"/>
    <property type="project" value="UniProtKB-ARBA"/>
</dbReference>
<protein>
    <recommendedName>
        <fullName evidence="4">Intraflagellar transport protein 22 homolog</fullName>
    </recommendedName>
    <alternativeName>
        <fullName evidence="5">Rab-like protein 5</fullName>
    </alternativeName>
</protein>
<comment type="caution">
    <text evidence="6">The sequence shown here is derived from an EMBL/GenBank/DDBJ whole genome shotgun (WGS) entry which is preliminary data.</text>
</comment>
<dbReference type="OrthoDB" id="275177at2759"/>
<dbReference type="Pfam" id="PF08477">
    <property type="entry name" value="Roc"/>
    <property type="match status" value="1"/>
</dbReference>
<evidence type="ECO:0000313" key="6">
    <source>
        <dbReference type="EMBL" id="PIK49507.1"/>
    </source>
</evidence>
<keyword evidence="6" id="KW-0966">Cell projection</keyword>
<evidence type="ECO:0000256" key="2">
    <source>
        <dbReference type="ARBA" id="ARBA00022741"/>
    </source>
</evidence>
<keyword evidence="3" id="KW-0342">GTP-binding</keyword>
<reference evidence="6 7" key="1">
    <citation type="journal article" date="2017" name="PLoS Biol.">
        <title>The sea cucumber genome provides insights into morphological evolution and visceral regeneration.</title>
        <authorList>
            <person name="Zhang X."/>
            <person name="Sun L."/>
            <person name="Yuan J."/>
            <person name="Sun Y."/>
            <person name="Gao Y."/>
            <person name="Zhang L."/>
            <person name="Li S."/>
            <person name="Dai H."/>
            <person name="Hamel J.F."/>
            <person name="Liu C."/>
            <person name="Yu Y."/>
            <person name="Liu S."/>
            <person name="Lin W."/>
            <person name="Guo K."/>
            <person name="Jin S."/>
            <person name="Xu P."/>
            <person name="Storey K.B."/>
            <person name="Huan P."/>
            <person name="Zhang T."/>
            <person name="Zhou Y."/>
            <person name="Zhang J."/>
            <person name="Lin C."/>
            <person name="Li X."/>
            <person name="Xing L."/>
            <person name="Huo D."/>
            <person name="Sun M."/>
            <person name="Wang L."/>
            <person name="Mercier A."/>
            <person name="Li F."/>
            <person name="Yang H."/>
            <person name="Xiang J."/>
        </authorList>
    </citation>
    <scope>NUCLEOTIDE SEQUENCE [LARGE SCALE GENOMIC DNA]</scope>
    <source>
        <strain evidence="6">Shaxun</strain>
        <tissue evidence="6">Muscle</tissue>
    </source>
</reference>
<dbReference type="EMBL" id="MRZV01000462">
    <property type="protein sequence ID" value="PIK49507.1"/>
    <property type="molecule type" value="Genomic_DNA"/>
</dbReference>
<keyword evidence="7" id="KW-1185">Reference proteome</keyword>
<comment type="similarity">
    <text evidence="1">Belongs to the small GTPase superfamily. Rab family.</text>
</comment>
<dbReference type="PANTHER" id="PTHR24073">
    <property type="entry name" value="DRAB5-RELATED"/>
    <property type="match status" value="1"/>
</dbReference>
<evidence type="ECO:0000313" key="7">
    <source>
        <dbReference type="Proteomes" id="UP000230750"/>
    </source>
</evidence>
<gene>
    <name evidence="6" type="ORF">BSL78_13612</name>
</gene>